<evidence type="ECO:0000313" key="1">
    <source>
        <dbReference type="EMBL" id="CAN0412118.1"/>
    </source>
</evidence>
<dbReference type="Proteomes" id="UP001162501">
    <property type="component" value="Chromosome 29"/>
</dbReference>
<dbReference type="EMBL" id="OX596113">
    <property type="protein sequence ID" value="CAN0412118.1"/>
    <property type="molecule type" value="Genomic_DNA"/>
</dbReference>
<proteinExistence type="predicted"/>
<gene>
    <name evidence="1" type="ORF">MRATA1EN22A_LOCUS18011</name>
</gene>
<accession>A0AC59ZHT3</accession>
<feature type="non-terminal residue" evidence="1">
    <location>
        <position position="66"/>
    </location>
</feature>
<name>A0AC59ZHT3_RANTA</name>
<organism evidence="1 2">
    <name type="scientific">Rangifer tarandus platyrhynchus</name>
    <name type="common">Svalbard reindeer</name>
    <dbReference type="NCBI Taxonomy" id="3082113"/>
    <lineage>
        <taxon>Eukaryota</taxon>
        <taxon>Metazoa</taxon>
        <taxon>Chordata</taxon>
        <taxon>Craniata</taxon>
        <taxon>Vertebrata</taxon>
        <taxon>Euteleostomi</taxon>
        <taxon>Mammalia</taxon>
        <taxon>Eutheria</taxon>
        <taxon>Laurasiatheria</taxon>
        <taxon>Artiodactyla</taxon>
        <taxon>Ruminantia</taxon>
        <taxon>Pecora</taxon>
        <taxon>Cervidae</taxon>
        <taxon>Odocoileinae</taxon>
        <taxon>Rangifer</taxon>
    </lineage>
</organism>
<feature type="non-terminal residue" evidence="1">
    <location>
        <position position="1"/>
    </location>
</feature>
<reference evidence="1" key="1">
    <citation type="submission" date="2023-05" db="EMBL/GenBank/DDBJ databases">
        <authorList>
            <consortium name="ELIXIR-Norway"/>
        </authorList>
    </citation>
    <scope>NUCLEOTIDE SEQUENCE</scope>
</reference>
<protein>
    <submittedName>
        <fullName evidence="1">Uncharacterized protein</fullName>
    </submittedName>
</protein>
<reference evidence="1" key="2">
    <citation type="submission" date="2025-03" db="EMBL/GenBank/DDBJ databases">
        <authorList>
            <consortium name="ELIXIR-Norway"/>
            <consortium name="Elixir Norway"/>
        </authorList>
    </citation>
    <scope>NUCLEOTIDE SEQUENCE</scope>
</reference>
<evidence type="ECO:0000313" key="2">
    <source>
        <dbReference type="Proteomes" id="UP001162501"/>
    </source>
</evidence>
<sequence>AKILAIPCSRGPSQPRDQTWVSCISRQVLYQLSHQEAHCPCLEVLIFSWVPGCWNKDLIPSLPFIL</sequence>